<dbReference type="Pfam" id="PF00389">
    <property type="entry name" value="2-Hacid_dh"/>
    <property type="match status" value="1"/>
</dbReference>
<evidence type="ECO:0000313" key="7">
    <source>
        <dbReference type="EMBL" id="SHF08619.1"/>
    </source>
</evidence>
<organism evidence="7 8">
    <name type="scientific">Loktanella atrilutea</name>
    <dbReference type="NCBI Taxonomy" id="366533"/>
    <lineage>
        <taxon>Bacteria</taxon>
        <taxon>Pseudomonadati</taxon>
        <taxon>Pseudomonadota</taxon>
        <taxon>Alphaproteobacteria</taxon>
        <taxon>Rhodobacterales</taxon>
        <taxon>Roseobacteraceae</taxon>
        <taxon>Loktanella</taxon>
    </lineage>
</organism>
<dbReference type="Pfam" id="PF02826">
    <property type="entry name" value="2-Hacid_dh_C"/>
    <property type="match status" value="1"/>
</dbReference>
<keyword evidence="8" id="KW-1185">Reference proteome</keyword>
<dbReference type="AlphaFoldDB" id="A0A1M4YRZ9"/>
<accession>A0A1M4YRZ9</accession>
<dbReference type="RefSeq" id="WP_072856896.1">
    <property type="nucleotide sequence ID" value="NZ_FQUE01000003.1"/>
</dbReference>
<dbReference type="CDD" id="cd12156">
    <property type="entry name" value="HPPR"/>
    <property type="match status" value="1"/>
</dbReference>
<dbReference type="InterPro" id="IPR050223">
    <property type="entry name" value="D-isomer_2-hydroxyacid_DH"/>
</dbReference>
<keyword evidence="2 4" id="KW-0560">Oxidoreductase</keyword>
<dbReference type="GO" id="GO:0005829">
    <property type="term" value="C:cytosol"/>
    <property type="evidence" value="ECO:0007669"/>
    <property type="project" value="TreeGrafter"/>
</dbReference>
<dbReference type="SUPFAM" id="SSF52283">
    <property type="entry name" value="Formate/glycerate dehydrogenase catalytic domain-like"/>
    <property type="match status" value="1"/>
</dbReference>
<dbReference type="InterPro" id="IPR006139">
    <property type="entry name" value="D-isomer_2_OHA_DH_cat_dom"/>
</dbReference>
<dbReference type="OrthoDB" id="9793626at2"/>
<dbReference type="STRING" id="366533.SAMN05444339_103230"/>
<sequence length="312" mass="33004">MTSTLAIGNYKPGDRAALSDAFDAHVIPGPDAIRALDETLRKGFTAVAYAGGQPFGAAEMELLSNLGVIANYGVGYDAIDVDAAAARGIRVTNTPDVLNDDVADLAIAMWLMQGREMRAAEAHVRSGDWAAKGPVPLNRKLSGGTAGIMGLGRIGRDIAHRLAAFKMDIHYFARSEKDTPDWTYHDDPVALARAVDYLFVALVGGPETEKFVSRDVIAALGTNGVVINISRGSVIDEAALLDALESGTIAGAGLDVFVGEPDVDPRFLNLQNVVLQPHQGSATVQTRAAMAKLQRDNIAAFLKGEDLLTPVV</sequence>
<evidence type="ECO:0000256" key="1">
    <source>
        <dbReference type="ARBA" id="ARBA00022857"/>
    </source>
</evidence>
<evidence type="ECO:0000256" key="4">
    <source>
        <dbReference type="RuleBase" id="RU003719"/>
    </source>
</evidence>
<evidence type="ECO:0000259" key="6">
    <source>
        <dbReference type="Pfam" id="PF02826"/>
    </source>
</evidence>
<evidence type="ECO:0000256" key="3">
    <source>
        <dbReference type="ARBA" id="ARBA00023027"/>
    </source>
</evidence>
<feature type="domain" description="D-isomer specific 2-hydroxyacid dehydrogenase catalytic" evidence="5">
    <location>
        <begin position="38"/>
        <end position="311"/>
    </location>
</feature>
<proteinExistence type="inferred from homology"/>
<dbReference type="Gene3D" id="3.40.50.720">
    <property type="entry name" value="NAD(P)-binding Rossmann-like Domain"/>
    <property type="match status" value="2"/>
</dbReference>
<comment type="similarity">
    <text evidence="4">Belongs to the D-isomer specific 2-hydroxyacid dehydrogenase family.</text>
</comment>
<dbReference type="InterPro" id="IPR006140">
    <property type="entry name" value="D-isomer_DH_NAD-bd"/>
</dbReference>
<dbReference type="PANTHER" id="PTHR10996:SF178">
    <property type="entry name" value="2-HYDROXYACID DEHYDROGENASE YGL185C-RELATED"/>
    <property type="match status" value="1"/>
</dbReference>
<protein>
    <submittedName>
        <fullName evidence="7">Lactate dehydrogenase</fullName>
    </submittedName>
</protein>
<keyword evidence="3" id="KW-0520">NAD</keyword>
<evidence type="ECO:0000256" key="2">
    <source>
        <dbReference type="ARBA" id="ARBA00023002"/>
    </source>
</evidence>
<dbReference type="GO" id="GO:0016618">
    <property type="term" value="F:hydroxypyruvate reductase [NAD(P)H] activity"/>
    <property type="evidence" value="ECO:0007669"/>
    <property type="project" value="TreeGrafter"/>
</dbReference>
<dbReference type="EMBL" id="FQUE01000003">
    <property type="protein sequence ID" value="SHF08619.1"/>
    <property type="molecule type" value="Genomic_DNA"/>
</dbReference>
<dbReference type="GO" id="GO:0030267">
    <property type="term" value="F:glyoxylate reductase (NADPH) activity"/>
    <property type="evidence" value="ECO:0007669"/>
    <property type="project" value="TreeGrafter"/>
</dbReference>
<reference evidence="8" key="1">
    <citation type="submission" date="2016-11" db="EMBL/GenBank/DDBJ databases">
        <authorList>
            <person name="Varghese N."/>
            <person name="Submissions S."/>
        </authorList>
    </citation>
    <scope>NUCLEOTIDE SEQUENCE [LARGE SCALE GENOMIC DNA]</scope>
    <source>
        <strain evidence="8">DSM 29326</strain>
    </source>
</reference>
<dbReference type="PANTHER" id="PTHR10996">
    <property type="entry name" value="2-HYDROXYACID DEHYDROGENASE-RELATED"/>
    <property type="match status" value="1"/>
</dbReference>
<keyword evidence="1" id="KW-0521">NADP</keyword>
<dbReference type="GO" id="GO:0051287">
    <property type="term" value="F:NAD binding"/>
    <property type="evidence" value="ECO:0007669"/>
    <property type="project" value="InterPro"/>
</dbReference>
<evidence type="ECO:0000313" key="8">
    <source>
        <dbReference type="Proteomes" id="UP000183987"/>
    </source>
</evidence>
<dbReference type="SUPFAM" id="SSF51735">
    <property type="entry name" value="NAD(P)-binding Rossmann-fold domains"/>
    <property type="match status" value="1"/>
</dbReference>
<dbReference type="Proteomes" id="UP000183987">
    <property type="component" value="Unassembled WGS sequence"/>
</dbReference>
<gene>
    <name evidence="7" type="ORF">SAMN05444339_103230</name>
</gene>
<name>A0A1M4YRZ9_LOKAT</name>
<feature type="domain" description="D-isomer specific 2-hydroxyacid dehydrogenase NAD-binding" evidence="6">
    <location>
        <begin position="108"/>
        <end position="280"/>
    </location>
</feature>
<dbReference type="InterPro" id="IPR036291">
    <property type="entry name" value="NAD(P)-bd_dom_sf"/>
</dbReference>
<dbReference type="FunFam" id="3.40.50.720:FF:000213">
    <property type="entry name" value="Putative 2-hydroxyacid dehydrogenase"/>
    <property type="match status" value="1"/>
</dbReference>
<evidence type="ECO:0000259" key="5">
    <source>
        <dbReference type="Pfam" id="PF00389"/>
    </source>
</evidence>